<dbReference type="AlphaFoldDB" id="A0A1I2QLV4"/>
<accession>A0A1I2QLV4</accession>
<dbReference type="OrthoDB" id="1809458at2"/>
<dbReference type="EMBL" id="FOOX01000003">
    <property type="protein sequence ID" value="SFG29268.1"/>
    <property type="molecule type" value="Genomic_DNA"/>
</dbReference>
<dbReference type="Proteomes" id="UP000199337">
    <property type="component" value="Unassembled WGS sequence"/>
</dbReference>
<protein>
    <submittedName>
        <fullName evidence="1">Uncharacterized protein</fullName>
    </submittedName>
</protein>
<evidence type="ECO:0000313" key="1">
    <source>
        <dbReference type="EMBL" id="SFG29268.1"/>
    </source>
</evidence>
<keyword evidence="2" id="KW-1185">Reference proteome</keyword>
<reference evidence="2" key="1">
    <citation type="submission" date="2016-10" db="EMBL/GenBank/DDBJ databases">
        <authorList>
            <person name="Varghese N."/>
            <person name="Submissions S."/>
        </authorList>
    </citation>
    <scope>NUCLEOTIDE SEQUENCE [LARGE SCALE GENOMIC DNA]</scope>
    <source>
        <strain evidence="2">DSM 17038</strain>
    </source>
</reference>
<dbReference type="STRING" id="341036.SAMN05660649_01299"/>
<sequence>MVDRTCEDCPMKDLRKIHRLVEKRALEKLPEEVREPLLEVKKQMRLVLRGLIGHTLGERTCYEKHSAMSRQIKLE</sequence>
<proteinExistence type="predicted"/>
<dbReference type="RefSeq" id="WP_092469834.1">
    <property type="nucleotide sequence ID" value="NZ_FOOX01000003.1"/>
</dbReference>
<organism evidence="1 2">
    <name type="scientific">Desulfotruncus arcticus DSM 17038</name>
    <dbReference type="NCBI Taxonomy" id="1121424"/>
    <lineage>
        <taxon>Bacteria</taxon>
        <taxon>Bacillati</taxon>
        <taxon>Bacillota</taxon>
        <taxon>Clostridia</taxon>
        <taxon>Eubacteriales</taxon>
        <taxon>Desulfallaceae</taxon>
        <taxon>Desulfotruncus</taxon>
    </lineage>
</organism>
<name>A0A1I2QLV4_9FIRM</name>
<evidence type="ECO:0000313" key="2">
    <source>
        <dbReference type="Proteomes" id="UP000199337"/>
    </source>
</evidence>
<gene>
    <name evidence="1" type="ORF">SAMN05660649_01299</name>
</gene>